<comment type="similarity">
    <text evidence="1">Belongs to the Rab GDI family.</text>
</comment>
<dbReference type="EMBL" id="JALLAZ020001817">
    <property type="protein sequence ID" value="KAL3762787.1"/>
    <property type="molecule type" value="Genomic_DNA"/>
</dbReference>
<dbReference type="PANTHER" id="PTHR11787">
    <property type="entry name" value="RAB GDP-DISSOCIATION INHIBITOR"/>
    <property type="match status" value="1"/>
</dbReference>
<feature type="compositionally biased region" description="Low complexity" evidence="2">
    <location>
        <begin position="269"/>
        <end position="278"/>
    </location>
</feature>
<accession>A0ABD3MKS7</accession>
<sequence>GVLHCDGNEWYGGFDAVLSGGSTLDSFIEGCEKFSGESTLETKGCEVDENGNVDKKHVDSLLLRLLPRGKQGNLRLHSQTFMIAPKESDITKEFMVGSLSESTLERVSINGEDEDVKEEMTNDVTDNSSLKNDLPPMNEITSTLPSVQPLEREFCFDLTPGLLYASGDAVECLVKSGVSDYLEFKSLKGLYLLTEDEKPSATGGGRRSRNTVGNKIIGASNEKLTSYRVPCSKGDVFRSKLLSPVDKRRLMKFLQLISDYGMATKMVDDQSSNNASDDAAGKTSSLDGESEIDGDPDDLKPAPEGVLGEDAIQSINERHLHRGRALSRPQNKATPSSSEMDALMRCVRENVNFLDFLTQVAKLPDRLSTVVVYALALTPFCSLEPDKDSDSMDRNSRYSTKDGLDDLVRHVAALGRFGETAFLVPMYGTGELSQAFCRSGAVYGSTFMLRRSPVAISFDEGSHVRGVLLCGEEHIGSRDDIDTDDVSDREVTCKHVVVPSTMLASRNGSKARTYRRISVLQGKLMLDEDQSKDGSDTEQRYAIIIPPGTLENKSAIHGVAVDDSAFVAPLGKNYTILHLTTSSQAGDIIPDDVFVNILSETVTYLTANQLPRMVHLAYSTDASNSRDVTKSGQPLFGLHVCHRDAQSLTCDSSFREAERIFRKICPDCDFLALAKKVEDAIVYRNENDSDDEKIVLESAFTMMQGPTIEKLQVENLAEPCTDAERA</sequence>
<evidence type="ECO:0000256" key="1">
    <source>
        <dbReference type="ARBA" id="ARBA00005593"/>
    </source>
</evidence>
<protein>
    <recommendedName>
        <fullName evidence="5">Rab proteins geranylgeranyltransferase component</fullName>
    </recommendedName>
</protein>
<dbReference type="Gene3D" id="1.10.405.10">
    <property type="entry name" value="Guanine Nucleotide Dissociation Inhibitor, domain 1"/>
    <property type="match status" value="1"/>
</dbReference>
<dbReference type="Gene3D" id="3.50.50.60">
    <property type="entry name" value="FAD/NAD(P)-binding domain"/>
    <property type="match status" value="1"/>
</dbReference>
<dbReference type="AlphaFoldDB" id="A0ABD3MKS7"/>
<proteinExistence type="inferred from homology"/>
<dbReference type="PANTHER" id="PTHR11787:SF4">
    <property type="entry name" value="CHM, RAB ESCORT PROTEIN 1"/>
    <property type="match status" value="1"/>
</dbReference>
<organism evidence="3 4">
    <name type="scientific">Stephanodiscus triporus</name>
    <dbReference type="NCBI Taxonomy" id="2934178"/>
    <lineage>
        <taxon>Eukaryota</taxon>
        <taxon>Sar</taxon>
        <taxon>Stramenopiles</taxon>
        <taxon>Ochrophyta</taxon>
        <taxon>Bacillariophyta</taxon>
        <taxon>Coscinodiscophyceae</taxon>
        <taxon>Thalassiosirophycidae</taxon>
        <taxon>Stephanodiscales</taxon>
        <taxon>Stephanodiscaceae</taxon>
        <taxon>Stephanodiscus</taxon>
    </lineage>
</organism>
<keyword evidence="4" id="KW-1185">Reference proteome</keyword>
<dbReference type="Pfam" id="PF00996">
    <property type="entry name" value="GDI"/>
    <property type="match status" value="2"/>
</dbReference>
<dbReference type="InterPro" id="IPR018203">
    <property type="entry name" value="GDP_dissociation_inhibitor"/>
</dbReference>
<evidence type="ECO:0000256" key="2">
    <source>
        <dbReference type="SAM" id="MobiDB-lite"/>
    </source>
</evidence>
<dbReference type="Proteomes" id="UP001530315">
    <property type="component" value="Unassembled WGS sequence"/>
</dbReference>
<name>A0ABD3MKS7_9STRA</name>
<feature type="non-terminal residue" evidence="3">
    <location>
        <position position="1"/>
    </location>
</feature>
<dbReference type="Gene3D" id="3.30.519.10">
    <property type="entry name" value="Guanine Nucleotide Dissociation Inhibitor, domain 2"/>
    <property type="match status" value="1"/>
</dbReference>
<dbReference type="SUPFAM" id="SSF51905">
    <property type="entry name" value="FAD/NAD(P)-binding domain"/>
    <property type="match status" value="1"/>
</dbReference>
<evidence type="ECO:0000313" key="4">
    <source>
        <dbReference type="Proteomes" id="UP001530315"/>
    </source>
</evidence>
<gene>
    <name evidence="3" type="ORF">ACHAW5_001315</name>
</gene>
<feature type="region of interest" description="Disordered" evidence="2">
    <location>
        <begin position="268"/>
        <end position="305"/>
    </location>
</feature>
<evidence type="ECO:0000313" key="3">
    <source>
        <dbReference type="EMBL" id="KAL3762787.1"/>
    </source>
</evidence>
<reference evidence="3 4" key="1">
    <citation type="submission" date="2024-10" db="EMBL/GenBank/DDBJ databases">
        <title>Updated reference genomes for cyclostephanoid diatoms.</title>
        <authorList>
            <person name="Roberts W.R."/>
            <person name="Alverson A.J."/>
        </authorList>
    </citation>
    <scope>NUCLEOTIDE SEQUENCE [LARGE SCALE GENOMIC DNA]</scope>
    <source>
        <strain evidence="3 4">AJA276-08</strain>
    </source>
</reference>
<evidence type="ECO:0008006" key="5">
    <source>
        <dbReference type="Google" id="ProtNLM"/>
    </source>
</evidence>
<comment type="caution">
    <text evidence="3">The sequence shown here is derived from an EMBL/GenBank/DDBJ whole genome shotgun (WGS) entry which is preliminary data.</text>
</comment>
<dbReference type="InterPro" id="IPR036188">
    <property type="entry name" value="FAD/NAD-bd_sf"/>
</dbReference>